<evidence type="ECO:0000313" key="7">
    <source>
        <dbReference type="Proteomes" id="UP000004947"/>
    </source>
</evidence>
<keyword evidence="4" id="KW-0804">Transcription</keyword>
<dbReference type="Gene3D" id="1.10.1740.10">
    <property type="match status" value="1"/>
</dbReference>
<accession>A6DJ53</accession>
<reference evidence="6 7" key="1">
    <citation type="journal article" date="2010" name="J. Bacteriol.">
        <title>Genome sequence of Lentisphaera araneosa HTCC2155T, the type species of the order Lentisphaerales in the phylum Lentisphaerae.</title>
        <authorList>
            <person name="Thrash J.C."/>
            <person name="Cho J.C."/>
            <person name="Vergin K.L."/>
            <person name="Morris R.M."/>
            <person name="Giovannoni S.J."/>
        </authorList>
    </citation>
    <scope>NUCLEOTIDE SEQUENCE [LARGE SCALE GENOMIC DNA]</scope>
    <source>
        <strain evidence="6 7">HTCC2155</strain>
    </source>
</reference>
<dbReference type="PANTHER" id="PTHR43133:SF8">
    <property type="entry name" value="RNA POLYMERASE SIGMA FACTOR HI_1459-RELATED"/>
    <property type="match status" value="1"/>
</dbReference>
<dbReference type="EMBL" id="ABCK01000005">
    <property type="protein sequence ID" value="EDM28489.1"/>
    <property type="molecule type" value="Genomic_DNA"/>
</dbReference>
<organism evidence="6 7">
    <name type="scientific">Lentisphaera araneosa HTCC2155</name>
    <dbReference type="NCBI Taxonomy" id="313628"/>
    <lineage>
        <taxon>Bacteria</taxon>
        <taxon>Pseudomonadati</taxon>
        <taxon>Lentisphaerota</taxon>
        <taxon>Lentisphaeria</taxon>
        <taxon>Lentisphaerales</taxon>
        <taxon>Lentisphaeraceae</taxon>
        <taxon>Lentisphaera</taxon>
    </lineage>
</organism>
<dbReference type="STRING" id="313628.LNTAR_11251"/>
<dbReference type="InterPro" id="IPR014284">
    <property type="entry name" value="RNA_pol_sigma-70_dom"/>
</dbReference>
<dbReference type="Proteomes" id="UP000004947">
    <property type="component" value="Unassembled WGS sequence"/>
</dbReference>
<evidence type="ECO:0000259" key="5">
    <source>
        <dbReference type="PROSITE" id="PS00622"/>
    </source>
</evidence>
<keyword evidence="2" id="KW-0731">Sigma factor</keyword>
<name>A6DJ53_9BACT</name>
<dbReference type="InterPro" id="IPR013325">
    <property type="entry name" value="RNA_pol_sigma_r2"/>
</dbReference>
<evidence type="ECO:0000256" key="4">
    <source>
        <dbReference type="ARBA" id="ARBA00023163"/>
    </source>
</evidence>
<dbReference type="Pfam" id="PF04542">
    <property type="entry name" value="Sigma70_r2"/>
    <property type="match status" value="1"/>
</dbReference>
<keyword evidence="1" id="KW-0805">Transcription regulation</keyword>
<dbReference type="GO" id="GO:0003677">
    <property type="term" value="F:DNA binding"/>
    <property type="evidence" value="ECO:0007669"/>
    <property type="project" value="UniProtKB-KW"/>
</dbReference>
<dbReference type="RefSeq" id="WP_007277929.1">
    <property type="nucleotide sequence ID" value="NZ_ABCK01000005.1"/>
</dbReference>
<dbReference type="InterPro" id="IPR007627">
    <property type="entry name" value="RNA_pol_sigma70_r2"/>
</dbReference>
<sequence>MSDKPDQFLTRETLLSRAKNQDDATAWEDFVNYYKDFIFIVIRHMNIPYNDCEDLIQETLLKIWKNLQKFDVDNDRAKFRTWLSTVVRNTVLNYIDKKNRNYKKQERVREEQEVRPELFNQSKDGQLDEFIEKEWQVYVTNLAMKKITPLFSPQAIEAFQRSLDGESTESIAEKLNIKPNSVYKLKNRVKGRLILEIKALKRELEP</sequence>
<proteinExistence type="predicted"/>
<comment type="caution">
    <text evidence="6">The sequence shown here is derived from an EMBL/GenBank/DDBJ whole genome shotgun (WGS) entry which is preliminary data.</text>
</comment>
<dbReference type="AlphaFoldDB" id="A6DJ53"/>
<dbReference type="GO" id="GO:0006352">
    <property type="term" value="P:DNA-templated transcription initiation"/>
    <property type="evidence" value="ECO:0007669"/>
    <property type="project" value="InterPro"/>
</dbReference>
<dbReference type="OrthoDB" id="9780326at2"/>
<protein>
    <submittedName>
        <fullName evidence="6">Probable RNA polymerase sigma-H factor</fullName>
    </submittedName>
</protein>
<evidence type="ECO:0000256" key="3">
    <source>
        <dbReference type="ARBA" id="ARBA00023125"/>
    </source>
</evidence>
<evidence type="ECO:0000313" key="6">
    <source>
        <dbReference type="EMBL" id="EDM28489.1"/>
    </source>
</evidence>
<dbReference type="eggNOG" id="COG1595">
    <property type="taxonomic scope" value="Bacteria"/>
</dbReference>
<dbReference type="SUPFAM" id="SSF88946">
    <property type="entry name" value="Sigma2 domain of RNA polymerase sigma factors"/>
    <property type="match status" value="1"/>
</dbReference>
<dbReference type="PANTHER" id="PTHR43133">
    <property type="entry name" value="RNA POLYMERASE ECF-TYPE SIGMA FACTO"/>
    <property type="match status" value="1"/>
</dbReference>
<dbReference type="PROSITE" id="PS00622">
    <property type="entry name" value="HTH_LUXR_1"/>
    <property type="match status" value="1"/>
</dbReference>
<dbReference type="GO" id="GO:0016987">
    <property type="term" value="F:sigma factor activity"/>
    <property type="evidence" value="ECO:0007669"/>
    <property type="project" value="UniProtKB-KW"/>
</dbReference>
<gene>
    <name evidence="6" type="ORF">LNTAR_11251</name>
</gene>
<keyword evidence="3" id="KW-0238">DNA-binding</keyword>
<evidence type="ECO:0000256" key="1">
    <source>
        <dbReference type="ARBA" id="ARBA00023015"/>
    </source>
</evidence>
<evidence type="ECO:0000256" key="2">
    <source>
        <dbReference type="ARBA" id="ARBA00023082"/>
    </source>
</evidence>
<keyword evidence="7" id="KW-1185">Reference proteome</keyword>
<dbReference type="InterPro" id="IPR039425">
    <property type="entry name" value="RNA_pol_sigma-70-like"/>
</dbReference>
<dbReference type="NCBIfam" id="TIGR02937">
    <property type="entry name" value="sigma70-ECF"/>
    <property type="match status" value="1"/>
</dbReference>
<dbReference type="InterPro" id="IPR000792">
    <property type="entry name" value="Tscrpt_reg_LuxR_C"/>
</dbReference>
<feature type="domain" description="HTH luxR-type" evidence="5">
    <location>
        <begin position="165"/>
        <end position="192"/>
    </location>
</feature>